<dbReference type="NCBIfam" id="NF008685">
    <property type="entry name" value="PRK11702.1"/>
    <property type="match status" value="1"/>
</dbReference>
<dbReference type="PANTHER" id="PTHR38778:SF1">
    <property type="entry name" value="CYTOPLASMIC PROTEIN"/>
    <property type="match status" value="1"/>
</dbReference>
<evidence type="ECO:0000313" key="2">
    <source>
        <dbReference type="Proteomes" id="UP000183898"/>
    </source>
</evidence>
<proteinExistence type="predicted"/>
<dbReference type="InterPro" id="IPR007416">
    <property type="entry name" value="YggL_50S_bp"/>
</dbReference>
<dbReference type="AlphaFoldDB" id="A0A1H8GA44"/>
<gene>
    <name evidence="1" type="ORF">SAMN05216404_104139</name>
</gene>
<evidence type="ECO:0000313" key="1">
    <source>
        <dbReference type="EMBL" id="SEN40630.1"/>
    </source>
</evidence>
<dbReference type="PANTHER" id="PTHR38778">
    <property type="entry name" value="CYTOPLASMIC PROTEIN-RELATED"/>
    <property type="match status" value="1"/>
</dbReference>
<evidence type="ECO:0008006" key="3">
    <source>
        <dbReference type="Google" id="ProtNLM"/>
    </source>
</evidence>
<reference evidence="1 2" key="1">
    <citation type="submission" date="2016-10" db="EMBL/GenBank/DDBJ databases">
        <authorList>
            <person name="de Groot N.N."/>
        </authorList>
    </citation>
    <scope>NUCLEOTIDE SEQUENCE [LARGE SCALE GENOMIC DNA]</scope>
    <source>
        <strain evidence="1 2">Nl18</strain>
    </source>
</reference>
<organism evidence="1 2">
    <name type="scientific">Nitrosospira multiformis</name>
    <dbReference type="NCBI Taxonomy" id="1231"/>
    <lineage>
        <taxon>Bacteria</taxon>
        <taxon>Pseudomonadati</taxon>
        <taxon>Pseudomonadota</taxon>
        <taxon>Betaproteobacteria</taxon>
        <taxon>Nitrosomonadales</taxon>
        <taxon>Nitrosomonadaceae</taxon>
        <taxon>Nitrosospira</taxon>
    </lineage>
</organism>
<name>A0A1H8GA44_9PROT</name>
<protein>
    <recommendedName>
        <fullName evidence="3">DUF469 family protein</fullName>
    </recommendedName>
</protein>
<sequence length="112" mass="12745">MSKNRSRRLRKKLHLDEFQEFGFEISFSLPENLDSEKLDDFFDQFLVEAIENNGLVFGGGIGRNSGGFVTLGKRGSATEEHRERVKNWLSAHPMVADVQIGELVDAWHGHDE</sequence>
<accession>A0A1H8GA44</accession>
<dbReference type="Pfam" id="PF04320">
    <property type="entry name" value="YggL_50S_bp"/>
    <property type="match status" value="1"/>
</dbReference>
<dbReference type="EMBL" id="FOCT01000004">
    <property type="protein sequence ID" value="SEN40630.1"/>
    <property type="molecule type" value="Genomic_DNA"/>
</dbReference>
<dbReference type="Proteomes" id="UP000183898">
    <property type="component" value="Unassembled WGS sequence"/>
</dbReference>
<dbReference type="GO" id="GO:0005829">
    <property type="term" value="C:cytosol"/>
    <property type="evidence" value="ECO:0007669"/>
    <property type="project" value="TreeGrafter"/>
</dbReference>